<dbReference type="Proteomes" id="UP000264883">
    <property type="component" value="Chromosome"/>
</dbReference>
<accession>A0A343JFS6</accession>
<dbReference type="AlphaFoldDB" id="A0A343JFS6"/>
<proteinExistence type="predicted"/>
<sequence length="180" mass="21291">MKYYLVALFDEDSYKNFIPIQKKLSKRFRANRNSPVPYIPLEVVENPNIEKLDEVLNKIIKPYKLFKVELTNEILISEARKTLNVKISDIGYIKRLNRLISDTLKLYNFNVLDLNSESSMHLSIANLNFIPKDIKKSYNDITYKSDLETLKVDRIEIWKISNNKKETVIKSYPLKRNLYI</sequence>
<dbReference type="RefSeq" id="WP_119866509.1">
    <property type="nucleotide sequence ID" value="NZ_CP016786.1"/>
</dbReference>
<evidence type="ECO:0008006" key="3">
    <source>
        <dbReference type="Google" id="ProtNLM"/>
    </source>
</evidence>
<dbReference type="SUPFAM" id="SSF55144">
    <property type="entry name" value="LigT-like"/>
    <property type="match status" value="1"/>
</dbReference>
<dbReference type="KEGG" id="cia:BEN51_13380"/>
<evidence type="ECO:0000313" key="1">
    <source>
        <dbReference type="EMBL" id="ASW44384.1"/>
    </source>
</evidence>
<gene>
    <name evidence="1" type="ORF">BEN51_13380</name>
</gene>
<organism evidence="1 2">
    <name type="scientific">Clostridium isatidis</name>
    <dbReference type="NCBI Taxonomy" id="182773"/>
    <lineage>
        <taxon>Bacteria</taxon>
        <taxon>Bacillati</taxon>
        <taxon>Bacillota</taxon>
        <taxon>Clostridia</taxon>
        <taxon>Eubacteriales</taxon>
        <taxon>Clostridiaceae</taxon>
        <taxon>Clostridium</taxon>
    </lineage>
</organism>
<dbReference type="OrthoDB" id="2112057at2"/>
<evidence type="ECO:0000313" key="2">
    <source>
        <dbReference type="Proteomes" id="UP000264883"/>
    </source>
</evidence>
<dbReference type="InterPro" id="IPR009097">
    <property type="entry name" value="Cyclic_Pdiesterase"/>
</dbReference>
<keyword evidence="2" id="KW-1185">Reference proteome</keyword>
<dbReference type="EMBL" id="CP016786">
    <property type="protein sequence ID" value="ASW44384.1"/>
    <property type="molecule type" value="Genomic_DNA"/>
</dbReference>
<protein>
    <recommendedName>
        <fullName evidence="3">2'-5' RNA ligase</fullName>
    </recommendedName>
</protein>
<dbReference type="Gene3D" id="3.90.1140.10">
    <property type="entry name" value="Cyclic phosphodiesterase"/>
    <property type="match status" value="1"/>
</dbReference>
<name>A0A343JFS6_9CLOT</name>
<reference evidence="1 2" key="1">
    <citation type="submission" date="2016-08" db="EMBL/GenBank/DDBJ databases">
        <title>Complete Genome Sequence Of The Indigo Reducing Clostridium isatidis DSM15098.</title>
        <authorList>
            <person name="Little G.T."/>
            <person name="Minton N.P."/>
        </authorList>
    </citation>
    <scope>NUCLEOTIDE SEQUENCE [LARGE SCALE GENOMIC DNA]</scope>
    <source>
        <strain evidence="1 2">DSM 15098</strain>
    </source>
</reference>